<keyword evidence="7" id="KW-1185">Reference proteome</keyword>
<dbReference type="Gene3D" id="3.90.1590.10">
    <property type="entry name" value="glutathione-dependent formaldehyde- activating enzyme (gfa)"/>
    <property type="match status" value="1"/>
</dbReference>
<dbReference type="PANTHER" id="PTHR33337">
    <property type="entry name" value="GFA DOMAIN-CONTAINING PROTEIN"/>
    <property type="match status" value="1"/>
</dbReference>
<keyword evidence="4" id="KW-0456">Lyase</keyword>
<gene>
    <name evidence="6" type="ORF">JYU29_13485</name>
</gene>
<evidence type="ECO:0000256" key="1">
    <source>
        <dbReference type="ARBA" id="ARBA00005495"/>
    </source>
</evidence>
<feature type="domain" description="CENP-V/GFA" evidence="5">
    <location>
        <begin position="4"/>
        <end position="103"/>
    </location>
</feature>
<dbReference type="SUPFAM" id="SSF51316">
    <property type="entry name" value="Mss4-like"/>
    <property type="match status" value="1"/>
</dbReference>
<accession>A0ABS5RZG7</accession>
<dbReference type="Pfam" id="PF04828">
    <property type="entry name" value="GFA"/>
    <property type="match status" value="1"/>
</dbReference>
<name>A0ABS5RZG7_9HYPH</name>
<keyword evidence="2" id="KW-0479">Metal-binding</keyword>
<evidence type="ECO:0000256" key="4">
    <source>
        <dbReference type="ARBA" id="ARBA00023239"/>
    </source>
</evidence>
<dbReference type="EMBL" id="JAFMNX010000003">
    <property type="protein sequence ID" value="MBS9721696.1"/>
    <property type="molecule type" value="Genomic_DNA"/>
</dbReference>
<evidence type="ECO:0000259" key="5">
    <source>
        <dbReference type="PROSITE" id="PS51891"/>
    </source>
</evidence>
<dbReference type="InterPro" id="IPR011057">
    <property type="entry name" value="Mss4-like_sf"/>
</dbReference>
<reference evidence="6 7" key="1">
    <citation type="submission" date="2021-03" db="EMBL/GenBank/DDBJ databases">
        <title>Tianweitania aestuarii sp. nov., isolated from a tidal flat.</title>
        <authorList>
            <person name="Park S."/>
            <person name="Yoon J.-H."/>
        </authorList>
    </citation>
    <scope>NUCLEOTIDE SEQUENCE [LARGE SCALE GENOMIC DNA]</scope>
    <source>
        <strain evidence="6 7">BSSL-BM11</strain>
    </source>
</reference>
<comment type="caution">
    <text evidence="6">The sequence shown here is derived from an EMBL/GenBank/DDBJ whole genome shotgun (WGS) entry which is preliminary data.</text>
</comment>
<comment type="similarity">
    <text evidence="1">Belongs to the Gfa family.</text>
</comment>
<evidence type="ECO:0000256" key="3">
    <source>
        <dbReference type="ARBA" id="ARBA00022833"/>
    </source>
</evidence>
<dbReference type="InterPro" id="IPR006913">
    <property type="entry name" value="CENP-V/GFA"/>
</dbReference>
<dbReference type="Proteomes" id="UP001297272">
    <property type="component" value="Unassembled WGS sequence"/>
</dbReference>
<keyword evidence="3" id="KW-0862">Zinc</keyword>
<dbReference type="PROSITE" id="PS51891">
    <property type="entry name" value="CENP_V_GFA"/>
    <property type="match status" value="1"/>
</dbReference>
<evidence type="ECO:0000256" key="2">
    <source>
        <dbReference type="ARBA" id="ARBA00022723"/>
    </source>
</evidence>
<dbReference type="RefSeq" id="WP_213985326.1">
    <property type="nucleotide sequence ID" value="NZ_JAFMNX010000003.1"/>
</dbReference>
<protein>
    <submittedName>
        <fullName evidence="6">GFA family protein</fullName>
    </submittedName>
</protein>
<dbReference type="PANTHER" id="PTHR33337:SF40">
    <property type="entry name" value="CENP-V_GFA DOMAIN-CONTAINING PROTEIN-RELATED"/>
    <property type="match status" value="1"/>
</dbReference>
<sequence>MSHHTASCRCGAIRFEAHSDPVFSGYCHCTDCRRATGSPVAAFVGFNTQDSRFIGKAPATFGKAPVTRSFCADCGAPIAYADARLPDRVFIMLGAMDAPNDYPPTMHSYAGNALSFFHLDDDLPRLEANAVPRP</sequence>
<evidence type="ECO:0000313" key="7">
    <source>
        <dbReference type="Proteomes" id="UP001297272"/>
    </source>
</evidence>
<evidence type="ECO:0000313" key="6">
    <source>
        <dbReference type="EMBL" id="MBS9721696.1"/>
    </source>
</evidence>
<organism evidence="6 7">
    <name type="scientific">Tianweitania aestuarii</name>
    <dbReference type="NCBI Taxonomy" id="2814886"/>
    <lineage>
        <taxon>Bacteria</taxon>
        <taxon>Pseudomonadati</taxon>
        <taxon>Pseudomonadota</taxon>
        <taxon>Alphaproteobacteria</taxon>
        <taxon>Hyphomicrobiales</taxon>
        <taxon>Phyllobacteriaceae</taxon>
        <taxon>Tianweitania</taxon>
    </lineage>
</organism>
<proteinExistence type="inferred from homology"/>